<dbReference type="EMBL" id="CCXS01000001">
    <property type="protein sequence ID" value="CEG22131.1"/>
    <property type="molecule type" value="Genomic_DNA"/>
</dbReference>
<keyword evidence="2" id="KW-1185">Reference proteome</keyword>
<accession>A0A098ELI3</accession>
<protein>
    <submittedName>
        <fullName evidence="1">Uncharacterized protein</fullName>
    </submittedName>
</protein>
<organism evidence="1 2">
    <name type="scientific">Planococcus massiliensis</name>
    <dbReference type="NCBI Taxonomy" id="1499687"/>
    <lineage>
        <taxon>Bacteria</taxon>
        <taxon>Bacillati</taxon>
        <taxon>Bacillota</taxon>
        <taxon>Bacilli</taxon>
        <taxon>Bacillales</taxon>
        <taxon>Caryophanaceae</taxon>
        <taxon>Planococcus</taxon>
    </lineage>
</organism>
<dbReference type="OrthoDB" id="396512at2"/>
<reference evidence="1 2" key="1">
    <citation type="submission" date="2014-09" db="EMBL/GenBank/DDBJ databases">
        <authorList>
            <person name="Urmite Genomes Urmite Genomes"/>
        </authorList>
    </citation>
    <scope>NUCLEOTIDE SEQUENCE [LARGE SCALE GENOMIC DNA]</scope>
    <source>
        <strain evidence="1 2">ES2</strain>
    </source>
</reference>
<dbReference type="RefSeq" id="WP_052650858.1">
    <property type="nucleotide sequence ID" value="NZ_CCXS01000001.1"/>
</dbReference>
<sequence length="180" mass="20862">MVNFIIEGHQYHSRFFPEAPFLTLMMSRRDIDEVYRIPAKSGLSENSAGMPLLTVPEGKEKHGYFHAVLDLSFVREIEEPHYFDFSLISAFEGYKIQTRLMADARYFEDSFGLFGTAKTGYFDVKTYRTKHGNFSAIFKEPDKISDKLSIEKAVFYQNGDEVRICVHVHSLNILEIEWAK</sequence>
<evidence type="ECO:0000313" key="1">
    <source>
        <dbReference type="EMBL" id="CEG22131.1"/>
    </source>
</evidence>
<name>A0A098ELI3_9BACL</name>
<dbReference type="STRING" id="1499687.BN1080_01052"/>
<dbReference type="Proteomes" id="UP000043699">
    <property type="component" value="Unassembled WGS sequence"/>
</dbReference>
<evidence type="ECO:0000313" key="2">
    <source>
        <dbReference type="Proteomes" id="UP000043699"/>
    </source>
</evidence>
<gene>
    <name evidence="1" type="ORF">BN1080_01052</name>
</gene>
<dbReference type="AlphaFoldDB" id="A0A098ELI3"/>
<proteinExistence type="predicted"/>